<protein>
    <recommendedName>
        <fullName evidence="18">Branched-chain-amino-acid aminotransferase</fullName>
        <ecNumber evidence="18">2.6.1.42</ecNumber>
    </recommendedName>
</protein>
<evidence type="ECO:0000256" key="6">
    <source>
        <dbReference type="ARBA" id="ARBA00009320"/>
    </source>
</evidence>
<keyword evidence="9 18" id="KW-0808">Transferase</keyword>
<comment type="catalytic activity">
    <reaction evidence="14 18">
        <text>L-leucine + 2-oxoglutarate = 4-methyl-2-oxopentanoate + L-glutamate</text>
        <dbReference type="Rhea" id="RHEA:18321"/>
        <dbReference type="ChEBI" id="CHEBI:16810"/>
        <dbReference type="ChEBI" id="CHEBI:17865"/>
        <dbReference type="ChEBI" id="CHEBI:29985"/>
        <dbReference type="ChEBI" id="CHEBI:57427"/>
        <dbReference type="EC" id="2.6.1.42"/>
    </reaction>
</comment>
<evidence type="ECO:0000256" key="4">
    <source>
        <dbReference type="ARBA" id="ARBA00004931"/>
    </source>
</evidence>
<dbReference type="InterPro" id="IPR036038">
    <property type="entry name" value="Aminotransferase-like"/>
</dbReference>
<feature type="modified residue" description="N6-(pyridoxal phosphate)lysine" evidence="15">
    <location>
        <position position="202"/>
    </location>
</feature>
<accession>W0V6Y8</accession>
<dbReference type="EMBL" id="HG322949">
    <property type="protein sequence ID" value="CDG83646.1"/>
    <property type="molecule type" value="Genomic_DNA"/>
</dbReference>
<evidence type="ECO:0000256" key="2">
    <source>
        <dbReference type="ARBA" id="ARBA00003109"/>
    </source>
</evidence>
<dbReference type="InterPro" id="IPR033939">
    <property type="entry name" value="BCAT_family"/>
</dbReference>
<keyword evidence="8 18" id="KW-0028">Amino-acid biosynthesis</keyword>
<dbReference type="UniPathway" id="UPA00048">
    <property type="reaction ID" value="UER00073"/>
</dbReference>
<dbReference type="NCBIfam" id="TIGR01123">
    <property type="entry name" value="ilvE_II"/>
    <property type="match status" value="1"/>
</dbReference>
<dbReference type="UniPathway" id="UPA00047">
    <property type="reaction ID" value="UER00058"/>
</dbReference>
<comment type="pathway">
    <text evidence="3 19">Amino-acid biosynthesis; L-isoleucine biosynthesis; L-isoleucine from 2-oxobutanoate: step 4/4.</text>
</comment>
<keyword evidence="7 18" id="KW-0032">Aminotransferase</keyword>
<dbReference type="STRING" id="1349767.GJA_3020"/>
<dbReference type="SUPFAM" id="SSF56752">
    <property type="entry name" value="D-aminoacid aminotransferase-like PLP-dependent enzymes"/>
    <property type="match status" value="1"/>
</dbReference>
<dbReference type="RefSeq" id="WP_038493217.1">
    <property type="nucleotide sequence ID" value="NZ_BCTH01000082.1"/>
</dbReference>
<dbReference type="EC" id="2.6.1.42" evidence="18"/>
<evidence type="ECO:0000256" key="17">
    <source>
        <dbReference type="RuleBase" id="RU004516"/>
    </source>
</evidence>
<comment type="catalytic activity">
    <reaction evidence="13 18">
        <text>L-isoleucine + 2-oxoglutarate = (S)-3-methyl-2-oxopentanoate + L-glutamate</text>
        <dbReference type="Rhea" id="RHEA:24801"/>
        <dbReference type="ChEBI" id="CHEBI:16810"/>
        <dbReference type="ChEBI" id="CHEBI:29985"/>
        <dbReference type="ChEBI" id="CHEBI:35146"/>
        <dbReference type="ChEBI" id="CHEBI:58045"/>
        <dbReference type="EC" id="2.6.1.42"/>
    </reaction>
</comment>
<evidence type="ECO:0000313" key="20">
    <source>
        <dbReference type="EMBL" id="CDG83646.1"/>
    </source>
</evidence>
<comment type="cofactor">
    <cofactor evidence="1 17">
        <name>pyridoxal 5'-phosphate</name>
        <dbReference type="ChEBI" id="CHEBI:597326"/>
    </cofactor>
</comment>
<dbReference type="OrthoDB" id="9804984at2"/>
<name>W0V6Y8_9BURK</name>
<dbReference type="InterPro" id="IPR018300">
    <property type="entry name" value="Aminotrans_IV_CS"/>
</dbReference>
<dbReference type="PANTHER" id="PTHR11825">
    <property type="entry name" value="SUBGROUP IIII AMINOTRANSFERASE"/>
    <property type="match status" value="1"/>
</dbReference>
<comment type="similarity">
    <text evidence="6 16">Belongs to the class-IV pyridoxal-phosphate-dependent aminotransferase family.</text>
</comment>
<dbReference type="PIRSF" id="PIRSF006468">
    <property type="entry name" value="BCAT1"/>
    <property type="match status" value="1"/>
</dbReference>
<dbReference type="KEGG" id="jag:GJA_3020"/>
<sequence>MTSSAPNLLINPSAHPLSDAERATRINNPGFGRVFTDHMVVIPYRDGAWQQGELKAYGPLSLDPSASSLHYGQSIFEGYKAFAQPDGSIKTFRPEENAARFNRSAERLAMPTIPVELFLAAGDALISQDRAWVPKNTGESLYMRPLMIATDPFLGVRPANEYLFVLFASPAGAYFPQGVKPVTVWLSEDFVRAAPGGTGEAKCAGNYAASLLAQAQAQEKGCDQVVWLDAVHREYIEEMGGMNLFFVYQEGGKTTIVTPELTGTLLPGITRRSLLEMARDLGYATAERKLSVQQWRDDIAAGRMTEVFACGTAAVITPVGKAKANGFEMEINDNQNGAVTLALREALLALQHGTAEDTHGWMHQVC</sequence>
<reference evidence="20 21" key="1">
    <citation type="journal article" date="2015" name="Genome Announc.">
        <title>Genome Sequence of Mushroom Soft-Rot Pathogen Janthinobacterium agaricidamnosum.</title>
        <authorList>
            <person name="Graupner K."/>
            <person name="Lackner G."/>
            <person name="Hertweck C."/>
        </authorList>
    </citation>
    <scope>NUCLEOTIDE SEQUENCE [LARGE SCALE GENOMIC DNA]</scope>
    <source>
        <strain evidence="21">NBRC 102515 / DSM 9628</strain>
    </source>
</reference>
<dbReference type="GO" id="GO:0052655">
    <property type="term" value="F:L-valine-2-oxoglutarate transaminase activity"/>
    <property type="evidence" value="ECO:0007669"/>
    <property type="project" value="RHEA"/>
</dbReference>
<dbReference type="Gene3D" id="3.20.10.10">
    <property type="entry name" value="D-amino Acid Aminotransferase, subunit A, domain 2"/>
    <property type="match status" value="1"/>
</dbReference>
<evidence type="ECO:0000256" key="16">
    <source>
        <dbReference type="RuleBase" id="RU004106"/>
    </source>
</evidence>
<dbReference type="GO" id="GO:0052654">
    <property type="term" value="F:L-leucine-2-oxoglutarate transaminase activity"/>
    <property type="evidence" value="ECO:0007669"/>
    <property type="project" value="RHEA"/>
</dbReference>
<dbReference type="HOGENOM" id="CLU_031922_0_2_4"/>
<gene>
    <name evidence="20" type="primary">ilvE</name>
    <name evidence="20" type="ORF">GJA_3020</name>
</gene>
<evidence type="ECO:0000256" key="11">
    <source>
        <dbReference type="ARBA" id="ARBA00023304"/>
    </source>
</evidence>
<dbReference type="Pfam" id="PF01063">
    <property type="entry name" value="Aminotran_4"/>
    <property type="match status" value="1"/>
</dbReference>
<evidence type="ECO:0000313" key="21">
    <source>
        <dbReference type="Proteomes" id="UP000027604"/>
    </source>
</evidence>
<evidence type="ECO:0000256" key="15">
    <source>
        <dbReference type="PIRSR" id="PIRSR006468-1"/>
    </source>
</evidence>
<dbReference type="GO" id="GO:0009099">
    <property type="term" value="P:L-valine biosynthetic process"/>
    <property type="evidence" value="ECO:0007669"/>
    <property type="project" value="UniProtKB-UniPathway"/>
</dbReference>
<comment type="function">
    <text evidence="2">Acts on leucine, isoleucine and valine.</text>
</comment>
<evidence type="ECO:0000256" key="8">
    <source>
        <dbReference type="ARBA" id="ARBA00022605"/>
    </source>
</evidence>
<comment type="pathway">
    <text evidence="4 19">Amino-acid biosynthesis; L-valine biosynthesis; L-valine from pyruvate: step 4/4.</text>
</comment>
<dbReference type="NCBIfam" id="NF009897">
    <property type="entry name" value="PRK13357.1"/>
    <property type="match status" value="1"/>
</dbReference>
<evidence type="ECO:0000256" key="18">
    <source>
        <dbReference type="RuleBase" id="RU004517"/>
    </source>
</evidence>
<dbReference type="PANTHER" id="PTHR11825:SF44">
    <property type="entry name" value="BRANCHED-CHAIN-AMINO-ACID AMINOTRANSFERASE"/>
    <property type="match status" value="1"/>
</dbReference>
<evidence type="ECO:0000256" key="13">
    <source>
        <dbReference type="ARBA" id="ARBA00048798"/>
    </source>
</evidence>
<evidence type="ECO:0000256" key="5">
    <source>
        <dbReference type="ARBA" id="ARBA00005072"/>
    </source>
</evidence>
<evidence type="ECO:0000256" key="3">
    <source>
        <dbReference type="ARBA" id="ARBA00004824"/>
    </source>
</evidence>
<evidence type="ECO:0000256" key="9">
    <source>
        <dbReference type="ARBA" id="ARBA00022679"/>
    </source>
</evidence>
<dbReference type="InterPro" id="IPR001544">
    <property type="entry name" value="Aminotrans_IV"/>
</dbReference>
<keyword evidence="10 17" id="KW-0663">Pyridoxal phosphate</keyword>
<keyword evidence="21" id="KW-1185">Reference proteome</keyword>
<dbReference type="PROSITE" id="PS00770">
    <property type="entry name" value="AA_TRANSFER_CLASS_4"/>
    <property type="match status" value="1"/>
</dbReference>
<dbReference type="AlphaFoldDB" id="W0V6Y8"/>
<dbReference type="InterPro" id="IPR043132">
    <property type="entry name" value="BCAT-like_C"/>
</dbReference>
<dbReference type="GO" id="GO:0052656">
    <property type="term" value="F:L-isoleucine-2-oxoglutarate transaminase activity"/>
    <property type="evidence" value="ECO:0007669"/>
    <property type="project" value="RHEA"/>
</dbReference>
<dbReference type="Gene3D" id="3.30.470.10">
    <property type="match status" value="1"/>
</dbReference>
<evidence type="ECO:0000256" key="14">
    <source>
        <dbReference type="ARBA" id="ARBA00049229"/>
    </source>
</evidence>
<proteinExistence type="inferred from homology"/>
<comment type="pathway">
    <text evidence="5 19">Amino-acid biosynthesis; L-leucine biosynthesis; L-leucine from 3-methyl-2-oxobutanoate: step 4/4.</text>
</comment>
<dbReference type="eggNOG" id="COG0115">
    <property type="taxonomic scope" value="Bacteria"/>
</dbReference>
<comment type="catalytic activity">
    <reaction evidence="12 18">
        <text>L-valine + 2-oxoglutarate = 3-methyl-2-oxobutanoate + L-glutamate</text>
        <dbReference type="Rhea" id="RHEA:24813"/>
        <dbReference type="ChEBI" id="CHEBI:11851"/>
        <dbReference type="ChEBI" id="CHEBI:16810"/>
        <dbReference type="ChEBI" id="CHEBI:29985"/>
        <dbReference type="ChEBI" id="CHEBI:57762"/>
        <dbReference type="EC" id="2.6.1.42"/>
    </reaction>
</comment>
<dbReference type="GO" id="GO:0009097">
    <property type="term" value="P:isoleucine biosynthetic process"/>
    <property type="evidence" value="ECO:0007669"/>
    <property type="project" value="UniProtKB-UniPathway"/>
</dbReference>
<dbReference type="Proteomes" id="UP000027604">
    <property type="component" value="Chromosome I"/>
</dbReference>
<evidence type="ECO:0000256" key="1">
    <source>
        <dbReference type="ARBA" id="ARBA00001933"/>
    </source>
</evidence>
<dbReference type="InterPro" id="IPR005786">
    <property type="entry name" value="B_amino_transII"/>
</dbReference>
<evidence type="ECO:0000256" key="12">
    <source>
        <dbReference type="ARBA" id="ARBA00048212"/>
    </source>
</evidence>
<dbReference type="UniPathway" id="UPA00049">
    <property type="reaction ID" value="UER00062"/>
</dbReference>
<evidence type="ECO:0000256" key="19">
    <source>
        <dbReference type="RuleBase" id="RU004519"/>
    </source>
</evidence>
<dbReference type="PATRIC" id="fig|1349767.4.peg.4728"/>
<dbReference type="InterPro" id="IPR043131">
    <property type="entry name" value="BCAT-like_N"/>
</dbReference>
<keyword evidence="11 18" id="KW-0100">Branched-chain amino acid biosynthesis</keyword>
<dbReference type="CDD" id="cd01557">
    <property type="entry name" value="BCAT_beta_family"/>
    <property type="match status" value="1"/>
</dbReference>
<evidence type="ECO:0000256" key="10">
    <source>
        <dbReference type="ARBA" id="ARBA00022898"/>
    </source>
</evidence>
<dbReference type="GO" id="GO:0009098">
    <property type="term" value="P:L-leucine biosynthetic process"/>
    <property type="evidence" value="ECO:0007669"/>
    <property type="project" value="UniProtKB-UniPathway"/>
</dbReference>
<organism evidence="20 21">
    <name type="scientific">Janthinobacterium agaricidamnosum NBRC 102515 = DSM 9628</name>
    <dbReference type="NCBI Taxonomy" id="1349767"/>
    <lineage>
        <taxon>Bacteria</taxon>
        <taxon>Pseudomonadati</taxon>
        <taxon>Pseudomonadota</taxon>
        <taxon>Betaproteobacteria</taxon>
        <taxon>Burkholderiales</taxon>
        <taxon>Oxalobacteraceae</taxon>
        <taxon>Janthinobacterium</taxon>
    </lineage>
</organism>
<evidence type="ECO:0000256" key="7">
    <source>
        <dbReference type="ARBA" id="ARBA00022576"/>
    </source>
</evidence>